<gene>
    <name evidence="2" type="ORF">QRX50_27090</name>
</gene>
<proteinExistence type="predicted"/>
<evidence type="ECO:0000259" key="1">
    <source>
        <dbReference type="PROSITE" id="PS51819"/>
    </source>
</evidence>
<dbReference type="InterPro" id="IPR052164">
    <property type="entry name" value="Anthracycline_SecMetBiosynth"/>
</dbReference>
<organism evidence="2 3">
    <name type="scientific">Amycolatopsis carbonis</name>
    <dbReference type="NCBI Taxonomy" id="715471"/>
    <lineage>
        <taxon>Bacteria</taxon>
        <taxon>Bacillati</taxon>
        <taxon>Actinomycetota</taxon>
        <taxon>Actinomycetes</taxon>
        <taxon>Pseudonocardiales</taxon>
        <taxon>Pseudonocardiaceae</taxon>
        <taxon>Amycolatopsis</taxon>
    </lineage>
</organism>
<dbReference type="PANTHER" id="PTHR33993">
    <property type="entry name" value="GLYOXALASE-RELATED"/>
    <property type="match status" value="1"/>
</dbReference>
<dbReference type="PANTHER" id="PTHR33993:SF2">
    <property type="entry name" value="VOC DOMAIN-CONTAINING PROTEIN"/>
    <property type="match status" value="1"/>
</dbReference>
<dbReference type="RefSeq" id="WP_285965977.1">
    <property type="nucleotide sequence ID" value="NZ_CP127294.1"/>
</dbReference>
<dbReference type="Proteomes" id="UP001236014">
    <property type="component" value="Chromosome"/>
</dbReference>
<dbReference type="KEGG" id="acab:QRX50_27090"/>
<dbReference type="InterPro" id="IPR037523">
    <property type="entry name" value="VOC_core"/>
</dbReference>
<dbReference type="InterPro" id="IPR029068">
    <property type="entry name" value="Glyas_Bleomycin-R_OHBP_Dase"/>
</dbReference>
<dbReference type="SUPFAM" id="SSF54593">
    <property type="entry name" value="Glyoxalase/Bleomycin resistance protein/Dihydroxybiphenyl dioxygenase"/>
    <property type="match status" value="1"/>
</dbReference>
<reference evidence="2 3" key="1">
    <citation type="submission" date="2023-06" db="EMBL/GenBank/DDBJ databases">
        <authorList>
            <person name="Oyuntsetseg B."/>
            <person name="Kim S.B."/>
        </authorList>
    </citation>
    <scope>NUCLEOTIDE SEQUENCE [LARGE SCALE GENOMIC DNA]</scope>
    <source>
        <strain evidence="2 3">2-15</strain>
    </source>
</reference>
<dbReference type="Pfam" id="PF00903">
    <property type="entry name" value="Glyoxalase"/>
    <property type="match status" value="1"/>
</dbReference>
<evidence type="ECO:0000313" key="2">
    <source>
        <dbReference type="EMBL" id="WIX75201.1"/>
    </source>
</evidence>
<sequence length="131" mass="13831">MARPVHFEIHAGDPQRAVAFYTAVFGWQIEQWGEVPYWVVSTGDGEGIDGGLLPRRGPAPAEDAPVSGFVNTIEVTDVDATIDAVAKAGGTMALAKDPVPGVGWLAYCKDTEGNVFGVLQPDENAPAPDRP</sequence>
<dbReference type="InterPro" id="IPR004360">
    <property type="entry name" value="Glyas_Fos-R_dOase_dom"/>
</dbReference>
<accession>A0A9Y2IA50</accession>
<dbReference type="EMBL" id="CP127294">
    <property type="protein sequence ID" value="WIX75201.1"/>
    <property type="molecule type" value="Genomic_DNA"/>
</dbReference>
<name>A0A9Y2IA50_9PSEU</name>
<feature type="domain" description="VOC" evidence="1">
    <location>
        <begin position="3"/>
        <end position="121"/>
    </location>
</feature>
<evidence type="ECO:0000313" key="3">
    <source>
        <dbReference type="Proteomes" id="UP001236014"/>
    </source>
</evidence>
<keyword evidence="3" id="KW-1185">Reference proteome</keyword>
<dbReference type="CDD" id="cd07247">
    <property type="entry name" value="SgaA_N_like"/>
    <property type="match status" value="1"/>
</dbReference>
<dbReference type="PROSITE" id="PS51819">
    <property type="entry name" value="VOC"/>
    <property type="match status" value="1"/>
</dbReference>
<dbReference type="AlphaFoldDB" id="A0A9Y2IA50"/>
<dbReference type="Gene3D" id="3.10.180.10">
    <property type="entry name" value="2,3-Dihydroxybiphenyl 1,2-Dioxygenase, domain 1"/>
    <property type="match status" value="1"/>
</dbReference>
<protein>
    <submittedName>
        <fullName evidence="2">VOC family protein</fullName>
    </submittedName>
</protein>